<sequence>MRVTNGAKIAAASALLALAVAACGGGSSSPGASGSADTPVRVYISEPQNDLIGGNTGESGGAEVLKALYAGLVDYNDKAEPQLEIAESIEHDATNTNWTIKIKPGYTWSDGTPVTAQNFVDAWNFTANSANAQQLGSYFSIVKGYDALNPADPDEDGPKTAPPATTKTLEGLKVVDDSTFTVELTHPFSGFETALGYSAFFPLPKAAFGADGKLVAAESTSPITNGPFKIAKPYKRGTDQTISVTRNDSFKGGKAKVANIDYKIYTDPETAYNDLLAGNLDVMDTLPASQVANAKATFGNRYIEGPSSGVGWLGFNIKTGGVYATNPELRKAISMSIDRKTITQTVFSGTRTAADDNISPLIPGYRQGACGEACNYDPAAAKQLWESNGGSAVKEVTLSYNADGGHKEWIEAVANNLRTNLGVAVTPKPYEKFAAILDDLGAKKVQGAFRLAWLMDWPLPDDYLRPVFGTGGSSNYVQYSNKQFDELLNKGDAAPTLDEAIKFYQQADDLALKDLAYVPIYFYQLNAAYSQNVKNVKLDPFEALDVLNIEKA</sequence>
<dbReference type="Gene3D" id="3.90.76.10">
    <property type="entry name" value="Dipeptide-binding Protein, Domain 1"/>
    <property type="match status" value="1"/>
</dbReference>
<keyword evidence="4" id="KW-1185">Reference proteome</keyword>
<feature type="chain" id="PRO_5039379137" evidence="1">
    <location>
        <begin position="25"/>
        <end position="552"/>
    </location>
</feature>
<dbReference type="PROSITE" id="PS51257">
    <property type="entry name" value="PROKAR_LIPOPROTEIN"/>
    <property type="match status" value="1"/>
</dbReference>
<comment type="caution">
    <text evidence="3">The sequence shown here is derived from an EMBL/GenBank/DDBJ whole genome shotgun (WGS) entry which is preliminary data.</text>
</comment>
<dbReference type="PANTHER" id="PTHR30290:SF83">
    <property type="entry name" value="ABC TRANSPORTER SUBSTRATE-BINDING PROTEIN"/>
    <property type="match status" value="1"/>
</dbReference>
<dbReference type="RefSeq" id="WP_203948594.1">
    <property type="nucleotide sequence ID" value="NZ_BOOR01000065.1"/>
</dbReference>
<dbReference type="EMBL" id="BOOR01000065">
    <property type="protein sequence ID" value="GII58504.1"/>
    <property type="molecule type" value="Genomic_DNA"/>
</dbReference>
<evidence type="ECO:0000256" key="1">
    <source>
        <dbReference type="SAM" id="SignalP"/>
    </source>
</evidence>
<dbReference type="GO" id="GO:0015833">
    <property type="term" value="P:peptide transport"/>
    <property type="evidence" value="ECO:0007669"/>
    <property type="project" value="TreeGrafter"/>
</dbReference>
<keyword evidence="1" id="KW-0732">Signal</keyword>
<dbReference type="InterPro" id="IPR039424">
    <property type="entry name" value="SBP_5"/>
</dbReference>
<proteinExistence type="predicted"/>
<dbReference type="GO" id="GO:0043190">
    <property type="term" value="C:ATP-binding cassette (ABC) transporter complex"/>
    <property type="evidence" value="ECO:0007669"/>
    <property type="project" value="InterPro"/>
</dbReference>
<feature type="signal peptide" evidence="1">
    <location>
        <begin position="1"/>
        <end position="24"/>
    </location>
</feature>
<dbReference type="CDD" id="cd00995">
    <property type="entry name" value="PBP2_NikA_DppA_OppA_like"/>
    <property type="match status" value="1"/>
</dbReference>
<organism evidence="3 4">
    <name type="scientific">Planotetraspora thailandica</name>
    <dbReference type="NCBI Taxonomy" id="487172"/>
    <lineage>
        <taxon>Bacteria</taxon>
        <taxon>Bacillati</taxon>
        <taxon>Actinomycetota</taxon>
        <taxon>Actinomycetes</taxon>
        <taxon>Streptosporangiales</taxon>
        <taxon>Streptosporangiaceae</taxon>
        <taxon>Planotetraspora</taxon>
    </lineage>
</organism>
<feature type="domain" description="Solute-binding protein family 5" evidence="2">
    <location>
        <begin position="81"/>
        <end position="474"/>
    </location>
</feature>
<dbReference type="GO" id="GO:1904680">
    <property type="term" value="F:peptide transmembrane transporter activity"/>
    <property type="evidence" value="ECO:0007669"/>
    <property type="project" value="TreeGrafter"/>
</dbReference>
<dbReference type="Proteomes" id="UP000605992">
    <property type="component" value="Unassembled WGS sequence"/>
</dbReference>
<dbReference type="GO" id="GO:0042597">
    <property type="term" value="C:periplasmic space"/>
    <property type="evidence" value="ECO:0007669"/>
    <property type="project" value="UniProtKB-ARBA"/>
</dbReference>
<dbReference type="PIRSF" id="PIRSF002741">
    <property type="entry name" value="MppA"/>
    <property type="match status" value="1"/>
</dbReference>
<dbReference type="SUPFAM" id="SSF53850">
    <property type="entry name" value="Periplasmic binding protein-like II"/>
    <property type="match status" value="1"/>
</dbReference>
<dbReference type="Gene3D" id="3.40.190.10">
    <property type="entry name" value="Periplasmic binding protein-like II"/>
    <property type="match status" value="1"/>
</dbReference>
<dbReference type="AlphaFoldDB" id="A0A8J3Y0F3"/>
<protein>
    <submittedName>
        <fullName evidence="3">Putative peptide ABC transporter DppA</fullName>
    </submittedName>
</protein>
<name>A0A8J3Y0F3_9ACTN</name>
<evidence type="ECO:0000313" key="3">
    <source>
        <dbReference type="EMBL" id="GII58504.1"/>
    </source>
</evidence>
<dbReference type="PANTHER" id="PTHR30290">
    <property type="entry name" value="PERIPLASMIC BINDING COMPONENT OF ABC TRANSPORTER"/>
    <property type="match status" value="1"/>
</dbReference>
<accession>A0A8J3Y0F3</accession>
<reference evidence="3" key="1">
    <citation type="submission" date="2021-01" db="EMBL/GenBank/DDBJ databases">
        <title>Whole genome shotgun sequence of Planotetraspora thailandica NBRC 104271.</title>
        <authorList>
            <person name="Komaki H."/>
            <person name="Tamura T."/>
        </authorList>
    </citation>
    <scope>NUCLEOTIDE SEQUENCE</scope>
    <source>
        <strain evidence="3">NBRC 104271</strain>
    </source>
</reference>
<dbReference type="Pfam" id="PF00496">
    <property type="entry name" value="SBP_bac_5"/>
    <property type="match status" value="1"/>
</dbReference>
<gene>
    <name evidence="3" type="ORF">Pth03_68930</name>
</gene>
<evidence type="ECO:0000259" key="2">
    <source>
        <dbReference type="Pfam" id="PF00496"/>
    </source>
</evidence>
<evidence type="ECO:0000313" key="4">
    <source>
        <dbReference type="Proteomes" id="UP000605992"/>
    </source>
</evidence>
<dbReference type="InterPro" id="IPR030678">
    <property type="entry name" value="Peptide/Ni-bd"/>
</dbReference>
<dbReference type="InterPro" id="IPR000914">
    <property type="entry name" value="SBP_5_dom"/>
</dbReference>
<dbReference type="Gene3D" id="3.10.105.10">
    <property type="entry name" value="Dipeptide-binding Protein, Domain 3"/>
    <property type="match status" value="1"/>
</dbReference>